<dbReference type="SUPFAM" id="SSF48179">
    <property type="entry name" value="6-phosphogluconate dehydrogenase C-terminal domain-like"/>
    <property type="match status" value="1"/>
</dbReference>
<reference evidence="6 7" key="1">
    <citation type="submission" date="2020-07" db="EMBL/GenBank/DDBJ databases">
        <title>Genomic Encyclopedia of Type Strains, Phase IV (KMG-V): Genome sequencing to study the core and pangenomes of soil and plant-associated prokaryotes.</title>
        <authorList>
            <person name="Whitman W."/>
        </authorList>
    </citation>
    <scope>NUCLEOTIDE SEQUENCE [LARGE SCALE GENOMIC DNA]</scope>
    <source>
        <strain evidence="6 7">SAS40</strain>
    </source>
</reference>
<evidence type="ECO:0000256" key="2">
    <source>
        <dbReference type="ARBA" id="ARBA00023239"/>
    </source>
</evidence>
<evidence type="ECO:0000313" key="7">
    <source>
        <dbReference type="Proteomes" id="UP000542125"/>
    </source>
</evidence>
<evidence type="ECO:0000256" key="1">
    <source>
        <dbReference type="ARBA" id="ARBA00023235"/>
    </source>
</evidence>
<comment type="catalytic activity">
    <reaction evidence="4">
        <text>a (3S)-3-hydroxyacyl-CoA + NAD(+) = a 3-oxoacyl-CoA + NADH + H(+)</text>
        <dbReference type="Rhea" id="RHEA:22432"/>
        <dbReference type="ChEBI" id="CHEBI:15378"/>
        <dbReference type="ChEBI" id="CHEBI:57318"/>
        <dbReference type="ChEBI" id="CHEBI:57540"/>
        <dbReference type="ChEBI" id="CHEBI:57945"/>
        <dbReference type="ChEBI" id="CHEBI:90726"/>
        <dbReference type="EC" id="1.1.1.35"/>
    </reaction>
</comment>
<comment type="caution">
    <text evidence="6">The sequence shown here is derived from an EMBL/GenBank/DDBJ whole genome shotgun (WGS) entry which is preliminary data.</text>
</comment>
<evidence type="ECO:0000259" key="5">
    <source>
        <dbReference type="Pfam" id="PF02737"/>
    </source>
</evidence>
<dbReference type="PANTHER" id="PTHR23309:SF49">
    <property type="entry name" value="PEROXISOMAL BIFUNCTIONAL ENZYME"/>
    <property type="match status" value="1"/>
</dbReference>
<dbReference type="RefSeq" id="WP_179588193.1">
    <property type="nucleotide sequence ID" value="NZ_JACBYR010000001.1"/>
</dbReference>
<dbReference type="GO" id="GO:0003857">
    <property type="term" value="F:(3S)-3-hydroxyacyl-CoA dehydrogenase (NAD+) activity"/>
    <property type="evidence" value="ECO:0007669"/>
    <property type="project" value="UniProtKB-EC"/>
</dbReference>
<dbReference type="SUPFAM" id="SSF51735">
    <property type="entry name" value="NAD(P)-binding Rossmann-fold domains"/>
    <property type="match status" value="1"/>
</dbReference>
<keyword evidence="2" id="KW-0456">Lyase</keyword>
<dbReference type="InterPro" id="IPR029045">
    <property type="entry name" value="ClpP/crotonase-like_dom_sf"/>
</dbReference>
<dbReference type="EC" id="1.1.1.35" evidence="6"/>
<dbReference type="Gene3D" id="3.90.226.10">
    <property type="entry name" value="2-enoyl-CoA Hydratase, Chain A, domain 1"/>
    <property type="match status" value="1"/>
</dbReference>
<sequence length="636" mass="66432">MAAAYEVREDIAVITLDNPPVNGLGFITRRDLVEGVQRACEDSAIRAIIVTGAGKAFSGGTDSEEFNTPKALQEPIVLSTINQVEASTKPVIAAIHGVAMGVGLELALGCHYRVAAPDARLALPEVRLGLMPGAGGTQRLPRAIGVPRALAMILSGDPLPATDFADTPLIQALIEGDLVDGACDFARRVVIPAAADGQVPRLRDLDVDTSGAALAIEQARAGIANTSPELLAPAHCIDAIEAATTDPFEQGMRRERESFLTLLESPQSRAFRHGLMSEREAGKVDGLPADVTAGPLDVIAVVGEGGHGLDLAQVAARAGCTVLWFNTAEGAVTVSAAAAAAADSANAGAAGTAAGDATGTVPETFDSLTHVTELAALADADLVIVTSQPGMDPDLPLFEDLDELMKPDAILAADAATTDIDALASFTQRPDKVVALHGCRSSRGVGVLEVGRGKHTDDKTIATVLAFAKRVELPAIVCVGLNGLIGERMRRRYGRHVESLQDRGVPLARIIHALGAFGFDPPPLLPDMAPEAVAPDTSGIDDAKIVEYLMCGLVNEASHLLDEGIAQRASDIDLVCLKGYGFPEHTGGPLCYAHERGLDCMVASLLEHGESCPIETHDWVPSPLLVRLASEGRRFD</sequence>
<dbReference type="InterPro" id="IPR001753">
    <property type="entry name" value="Enoyl-CoA_hydra/iso"/>
</dbReference>
<dbReference type="AlphaFoldDB" id="A0A7Y9IYH6"/>
<dbReference type="EMBL" id="JACBYR010000001">
    <property type="protein sequence ID" value="NYE84514.1"/>
    <property type="molecule type" value="Genomic_DNA"/>
</dbReference>
<keyword evidence="1" id="KW-0413">Isomerase</keyword>
<dbReference type="CDD" id="cd06558">
    <property type="entry name" value="crotonase-like"/>
    <property type="match status" value="1"/>
</dbReference>
<accession>A0A7Y9IYH6</accession>
<evidence type="ECO:0000256" key="4">
    <source>
        <dbReference type="ARBA" id="ARBA00049556"/>
    </source>
</evidence>
<dbReference type="GO" id="GO:0016853">
    <property type="term" value="F:isomerase activity"/>
    <property type="evidence" value="ECO:0007669"/>
    <property type="project" value="UniProtKB-KW"/>
</dbReference>
<dbReference type="Gene3D" id="3.40.50.720">
    <property type="entry name" value="NAD(P)-binding Rossmann-like Domain"/>
    <property type="match status" value="1"/>
</dbReference>
<dbReference type="Pfam" id="PF02737">
    <property type="entry name" value="3HCDH_N"/>
    <property type="match status" value="1"/>
</dbReference>
<keyword evidence="6" id="KW-0560">Oxidoreductase</keyword>
<dbReference type="Pfam" id="PF00378">
    <property type="entry name" value="ECH_1"/>
    <property type="match status" value="1"/>
</dbReference>
<dbReference type="Gene3D" id="1.10.1040.10">
    <property type="entry name" value="N-(1-d-carboxylethyl)-l-norvaline Dehydrogenase, domain 2"/>
    <property type="match status" value="1"/>
</dbReference>
<dbReference type="InterPro" id="IPR013328">
    <property type="entry name" value="6PGD_dom2"/>
</dbReference>
<dbReference type="GO" id="GO:0006635">
    <property type="term" value="P:fatty acid beta-oxidation"/>
    <property type="evidence" value="ECO:0007669"/>
    <property type="project" value="TreeGrafter"/>
</dbReference>
<dbReference type="SUPFAM" id="SSF52096">
    <property type="entry name" value="ClpP/crotonase"/>
    <property type="match status" value="1"/>
</dbReference>
<feature type="domain" description="3-hydroxyacyl-CoA dehydrogenase NAD binding" evidence="5">
    <location>
        <begin position="299"/>
        <end position="478"/>
    </location>
</feature>
<organism evidence="6 7">
    <name type="scientific">Pigmentiphaga litoralis</name>
    <dbReference type="NCBI Taxonomy" id="516702"/>
    <lineage>
        <taxon>Bacteria</taxon>
        <taxon>Pseudomonadati</taxon>
        <taxon>Pseudomonadota</taxon>
        <taxon>Betaproteobacteria</taxon>
        <taxon>Burkholderiales</taxon>
        <taxon>Alcaligenaceae</taxon>
        <taxon>Pigmentiphaga</taxon>
    </lineage>
</organism>
<dbReference type="InterPro" id="IPR036291">
    <property type="entry name" value="NAD(P)-bd_dom_sf"/>
</dbReference>
<name>A0A7Y9IYH6_9BURK</name>
<keyword evidence="3" id="KW-0511">Multifunctional enzyme</keyword>
<proteinExistence type="predicted"/>
<dbReference type="Proteomes" id="UP000542125">
    <property type="component" value="Unassembled WGS sequence"/>
</dbReference>
<evidence type="ECO:0000256" key="3">
    <source>
        <dbReference type="ARBA" id="ARBA00023268"/>
    </source>
</evidence>
<evidence type="ECO:0000313" key="6">
    <source>
        <dbReference type="EMBL" id="NYE84514.1"/>
    </source>
</evidence>
<keyword evidence="7" id="KW-1185">Reference proteome</keyword>
<protein>
    <submittedName>
        <fullName evidence="6">3-hydroxyacyl-CoA dehydrogenase</fullName>
        <ecNumber evidence="6">1.1.1.35</ecNumber>
    </submittedName>
</protein>
<dbReference type="GO" id="GO:0016829">
    <property type="term" value="F:lyase activity"/>
    <property type="evidence" value="ECO:0007669"/>
    <property type="project" value="UniProtKB-KW"/>
</dbReference>
<dbReference type="InterPro" id="IPR008927">
    <property type="entry name" value="6-PGluconate_DH-like_C_sf"/>
</dbReference>
<dbReference type="PANTHER" id="PTHR23309">
    <property type="entry name" value="3-HYDROXYACYL-COA DEHYROGENASE"/>
    <property type="match status" value="1"/>
</dbReference>
<dbReference type="InterPro" id="IPR006176">
    <property type="entry name" value="3-OHacyl-CoA_DH_NAD-bd"/>
</dbReference>
<dbReference type="GO" id="GO:0070403">
    <property type="term" value="F:NAD+ binding"/>
    <property type="evidence" value="ECO:0007669"/>
    <property type="project" value="InterPro"/>
</dbReference>
<gene>
    <name evidence="6" type="ORF">FHW18_003785</name>
</gene>